<comment type="subcellular location">
    <subcellularLocation>
        <location evidence="1">Nucleus</location>
    </subcellularLocation>
</comment>
<dbReference type="GO" id="GO:0000785">
    <property type="term" value="C:chromatin"/>
    <property type="evidence" value="ECO:0007669"/>
    <property type="project" value="InterPro"/>
</dbReference>
<feature type="compositionally biased region" description="Basic and acidic residues" evidence="5">
    <location>
        <begin position="1"/>
        <end position="12"/>
    </location>
</feature>
<dbReference type="GO" id="GO:0003677">
    <property type="term" value="F:DNA binding"/>
    <property type="evidence" value="ECO:0007669"/>
    <property type="project" value="UniProtKB-KW"/>
</dbReference>
<evidence type="ECO:0000256" key="3">
    <source>
        <dbReference type="ARBA" id="ARBA00023125"/>
    </source>
</evidence>
<feature type="compositionally biased region" description="Basic residues" evidence="5">
    <location>
        <begin position="21"/>
        <end position="30"/>
    </location>
</feature>
<dbReference type="EMBL" id="CAOQHR010000001">
    <property type="protein sequence ID" value="CAI6257041.1"/>
    <property type="molecule type" value="Genomic_DNA"/>
</dbReference>
<gene>
    <name evidence="6" type="ORF">PDIGIT_LOCUS1195</name>
</gene>
<keyword evidence="4" id="KW-0539">Nucleus</keyword>
<dbReference type="PRINTS" id="PR00930">
    <property type="entry name" value="HIGHMOBLTYIY"/>
</dbReference>
<name>A0A9W4U4U8_9PLEO</name>
<protein>
    <submittedName>
        <fullName evidence="6">Uncharacterized protein</fullName>
    </submittedName>
</protein>
<evidence type="ECO:0000256" key="1">
    <source>
        <dbReference type="ARBA" id="ARBA00004123"/>
    </source>
</evidence>
<evidence type="ECO:0000256" key="5">
    <source>
        <dbReference type="SAM" id="MobiDB-lite"/>
    </source>
</evidence>
<dbReference type="InterPro" id="IPR000116">
    <property type="entry name" value="HMGA"/>
</dbReference>
<dbReference type="InterPro" id="IPR000637">
    <property type="entry name" value="HMGI/Y_DNA-bd_CS"/>
</dbReference>
<sequence>MTSKETTKRPLEDAVDDTPVKRGRGRPRKYPPKEKVPGRGRGRPRKDPNASPKPKVEKVPGRGRGRPRKDENSATPTKSSAKSPGVGRGRPKKEVTDSLSLSKLSQLVGTYEIKCQKVEEEWPTSAGEMSISISALPHTKACLIASFSLGIVDGTMLLSAQEKTVMRVSDELDDSEGDEEATDDFPDPTVKNGRVYFAWRGRGDEEQVYRGHTGIADFKAPDFTSFKARSDIPGLGDVCVFTGKKVQDEPEGSPEPWSAFPDAA</sequence>
<dbReference type="OrthoDB" id="3799285at2759"/>
<feature type="region of interest" description="Disordered" evidence="5">
    <location>
        <begin position="1"/>
        <end position="99"/>
    </location>
</feature>
<evidence type="ECO:0000313" key="7">
    <source>
        <dbReference type="Proteomes" id="UP001152607"/>
    </source>
</evidence>
<keyword evidence="3" id="KW-0238">DNA-binding</keyword>
<comment type="caution">
    <text evidence="6">The sequence shown here is derived from an EMBL/GenBank/DDBJ whole genome shotgun (WGS) entry which is preliminary data.</text>
</comment>
<dbReference type="PROSITE" id="PS00354">
    <property type="entry name" value="HMGI_Y"/>
    <property type="match status" value="1"/>
</dbReference>
<dbReference type="AlphaFoldDB" id="A0A9W4U4U8"/>
<organism evidence="6 7">
    <name type="scientific">Periconia digitata</name>
    <dbReference type="NCBI Taxonomy" id="1303443"/>
    <lineage>
        <taxon>Eukaryota</taxon>
        <taxon>Fungi</taxon>
        <taxon>Dikarya</taxon>
        <taxon>Ascomycota</taxon>
        <taxon>Pezizomycotina</taxon>
        <taxon>Dothideomycetes</taxon>
        <taxon>Pleosporomycetidae</taxon>
        <taxon>Pleosporales</taxon>
        <taxon>Massarineae</taxon>
        <taxon>Periconiaceae</taxon>
        <taxon>Periconia</taxon>
    </lineage>
</organism>
<evidence type="ECO:0000256" key="4">
    <source>
        <dbReference type="ARBA" id="ARBA00023242"/>
    </source>
</evidence>
<evidence type="ECO:0000256" key="2">
    <source>
        <dbReference type="ARBA" id="ARBA00022737"/>
    </source>
</evidence>
<keyword evidence="7" id="KW-1185">Reference proteome</keyword>
<dbReference type="GO" id="GO:0006355">
    <property type="term" value="P:regulation of DNA-templated transcription"/>
    <property type="evidence" value="ECO:0007669"/>
    <property type="project" value="InterPro"/>
</dbReference>
<dbReference type="Proteomes" id="UP001152607">
    <property type="component" value="Unassembled WGS sequence"/>
</dbReference>
<dbReference type="SMART" id="SM00384">
    <property type="entry name" value="AT_hook"/>
    <property type="match status" value="4"/>
</dbReference>
<evidence type="ECO:0000313" key="6">
    <source>
        <dbReference type="EMBL" id="CAI6257041.1"/>
    </source>
</evidence>
<accession>A0A9W4U4U8</accession>
<dbReference type="InterPro" id="IPR017956">
    <property type="entry name" value="AT_hook_DNA-bd_motif"/>
</dbReference>
<dbReference type="Pfam" id="PF02178">
    <property type="entry name" value="AT_hook"/>
    <property type="match status" value="4"/>
</dbReference>
<feature type="compositionally biased region" description="Polar residues" evidence="5">
    <location>
        <begin position="73"/>
        <end position="82"/>
    </location>
</feature>
<dbReference type="PRINTS" id="PR00929">
    <property type="entry name" value="ATHOOK"/>
</dbReference>
<dbReference type="GO" id="GO:0005634">
    <property type="term" value="C:nucleus"/>
    <property type="evidence" value="ECO:0007669"/>
    <property type="project" value="UniProtKB-SubCell"/>
</dbReference>
<proteinExistence type="predicted"/>
<keyword evidence="2" id="KW-0677">Repeat</keyword>
<reference evidence="6" key="1">
    <citation type="submission" date="2023-01" db="EMBL/GenBank/DDBJ databases">
        <authorList>
            <person name="Van Ghelder C."/>
            <person name="Rancurel C."/>
        </authorList>
    </citation>
    <scope>NUCLEOTIDE SEQUENCE</scope>
    <source>
        <strain evidence="6">CNCM I-4278</strain>
    </source>
</reference>